<accession>A0A5A8F5U7</accession>
<comment type="caution">
    <text evidence="2">The sequence shown here is derived from an EMBL/GenBank/DDBJ whole genome shotgun (WGS) entry which is preliminary data.</text>
</comment>
<gene>
    <name evidence="2" type="ORF">FHQ18_02415</name>
</gene>
<keyword evidence="1" id="KW-1133">Transmembrane helix</keyword>
<evidence type="ECO:0000313" key="2">
    <source>
        <dbReference type="EMBL" id="KAA0258823.1"/>
    </source>
</evidence>
<dbReference type="PIRSF" id="PIRSF004923">
    <property type="entry name" value="RseC"/>
    <property type="match status" value="1"/>
</dbReference>
<dbReference type="OrthoDB" id="9795854at2"/>
<evidence type="ECO:0000313" key="3">
    <source>
        <dbReference type="Proteomes" id="UP000322876"/>
    </source>
</evidence>
<dbReference type="PANTHER" id="PTHR35867:SF1">
    <property type="entry name" value="PROTEIN RSEC"/>
    <property type="match status" value="1"/>
</dbReference>
<dbReference type="RefSeq" id="WP_149265583.1">
    <property type="nucleotide sequence ID" value="NZ_VFJB01000003.1"/>
</dbReference>
<evidence type="ECO:0000256" key="1">
    <source>
        <dbReference type="SAM" id="Phobius"/>
    </source>
</evidence>
<dbReference type="Proteomes" id="UP000322876">
    <property type="component" value="Unassembled WGS sequence"/>
</dbReference>
<feature type="transmembrane region" description="Helical" evidence="1">
    <location>
        <begin position="72"/>
        <end position="93"/>
    </location>
</feature>
<dbReference type="InterPro" id="IPR007359">
    <property type="entry name" value="SigmaE_reg_RseC_MucC"/>
</dbReference>
<name>A0A5A8F5U7_9BACT</name>
<reference evidence="2 3" key="1">
    <citation type="submission" date="2019-06" db="EMBL/GenBank/DDBJ databases">
        <title>Genomic insights into carbon and energy metabolism of Deferribacter autotrophicus revealed new metabolic traits in the phylum Deferribacteres.</title>
        <authorList>
            <person name="Slobodkin A.I."/>
            <person name="Slobodkina G.B."/>
            <person name="Allioux M."/>
            <person name="Alain K."/>
            <person name="Jebbar M."/>
            <person name="Shadrin V."/>
            <person name="Kublanov I.V."/>
            <person name="Toshchakov S.V."/>
            <person name="Bonch-Osmolovskaya E.A."/>
        </authorList>
    </citation>
    <scope>NUCLEOTIDE SEQUENCE [LARGE SCALE GENOMIC DNA]</scope>
    <source>
        <strain evidence="2 3">SL50</strain>
    </source>
</reference>
<keyword evidence="1" id="KW-0472">Membrane</keyword>
<sequence>MGKYATACGKVISKKQDGKVVVALTPSVGCGNCKSKESCATAHGKSHHFELQTDMNVKVGDMVEIGIPKKSVYTNGLLVYIMPVIMLFLGALLGTVLDKNFATNFATPLFSISFLVIYFIILKLLTKNKENKLIIIKILS</sequence>
<keyword evidence="1" id="KW-0812">Transmembrane</keyword>
<dbReference type="AlphaFoldDB" id="A0A5A8F5U7"/>
<feature type="transmembrane region" description="Helical" evidence="1">
    <location>
        <begin position="105"/>
        <end position="125"/>
    </location>
</feature>
<proteinExistence type="predicted"/>
<dbReference type="InterPro" id="IPR026268">
    <property type="entry name" value="RseC"/>
</dbReference>
<protein>
    <submittedName>
        <fullName evidence="2">SoxR reducing system RseC family protein</fullName>
    </submittedName>
</protein>
<dbReference type="PANTHER" id="PTHR35867">
    <property type="entry name" value="PROTEIN RSEC"/>
    <property type="match status" value="1"/>
</dbReference>
<dbReference type="EMBL" id="VFJB01000003">
    <property type="protein sequence ID" value="KAA0258823.1"/>
    <property type="molecule type" value="Genomic_DNA"/>
</dbReference>
<organism evidence="2 3">
    <name type="scientific">Deferribacter autotrophicus</name>
    <dbReference type="NCBI Taxonomy" id="500465"/>
    <lineage>
        <taxon>Bacteria</taxon>
        <taxon>Pseudomonadati</taxon>
        <taxon>Deferribacterota</taxon>
        <taxon>Deferribacteres</taxon>
        <taxon>Deferribacterales</taxon>
        <taxon>Deferribacteraceae</taxon>
        <taxon>Deferribacter</taxon>
    </lineage>
</organism>
<dbReference type="Pfam" id="PF04246">
    <property type="entry name" value="RseC_MucC"/>
    <property type="match status" value="1"/>
</dbReference>
<keyword evidence="3" id="KW-1185">Reference proteome</keyword>